<feature type="transmembrane region" description="Helical" evidence="7">
    <location>
        <begin position="165"/>
        <end position="185"/>
    </location>
</feature>
<feature type="transmembrane region" description="Helical" evidence="7">
    <location>
        <begin position="331"/>
        <end position="352"/>
    </location>
</feature>
<dbReference type="Gene3D" id="1.20.1720.10">
    <property type="entry name" value="Multidrug resistance protein D"/>
    <property type="match status" value="1"/>
</dbReference>
<keyword evidence="10" id="KW-1185">Reference proteome</keyword>
<feature type="transmembrane region" description="Helical" evidence="7">
    <location>
        <begin position="45"/>
        <end position="64"/>
    </location>
</feature>
<keyword evidence="3" id="KW-1003">Cell membrane</keyword>
<evidence type="ECO:0000256" key="4">
    <source>
        <dbReference type="ARBA" id="ARBA00022692"/>
    </source>
</evidence>
<feature type="transmembrane region" description="Helical" evidence="7">
    <location>
        <begin position="306"/>
        <end position="324"/>
    </location>
</feature>
<dbReference type="Gene3D" id="1.20.1250.20">
    <property type="entry name" value="MFS general substrate transporter like domains"/>
    <property type="match status" value="1"/>
</dbReference>
<feature type="transmembrane region" description="Helical" evidence="7">
    <location>
        <begin position="135"/>
        <end position="159"/>
    </location>
</feature>
<dbReference type="PANTHER" id="PTHR42718:SF39">
    <property type="entry name" value="ACTINORHODIN TRANSPORTER-RELATED"/>
    <property type="match status" value="1"/>
</dbReference>
<feature type="transmembrane region" description="Helical" evidence="7">
    <location>
        <begin position="197"/>
        <end position="219"/>
    </location>
</feature>
<evidence type="ECO:0000256" key="7">
    <source>
        <dbReference type="SAM" id="Phobius"/>
    </source>
</evidence>
<dbReference type="InterPro" id="IPR036259">
    <property type="entry name" value="MFS_trans_sf"/>
</dbReference>
<dbReference type="InterPro" id="IPR011701">
    <property type="entry name" value="MFS"/>
</dbReference>
<feature type="transmembrane region" description="Helical" evidence="7">
    <location>
        <begin position="358"/>
        <end position="379"/>
    </location>
</feature>
<dbReference type="Proteomes" id="UP000290545">
    <property type="component" value="Unassembled WGS sequence"/>
</dbReference>
<dbReference type="NCBIfam" id="TIGR00711">
    <property type="entry name" value="efflux_EmrB"/>
    <property type="match status" value="1"/>
</dbReference>
<feature type="transmembrane region" description="Helical" evidence="7">
    <location>
        <begin position="231"/>
        <end position="249"/>
    </location>
</feature>
<accession>A0A4V1MAU1</accession>
<evidence type="ECO:0000256" key="1">
    <source>
        <dbReference type="ARBA" id="ARBA00004651"/>
    </source>
</evidence>
<dbReference type="InterPro" id="IPR004638">
    <property type="entry name" value="EmrB-like"/>
</dbReference>
<feature type="transmembrane region" description="Helical" evidence="7">
    <location>
        <begin position="101"/>
        <end position="123"/>
    </location>
</feature>
<keyword evidence="5 7" id="KW-1133">Transmembrane helix</keyword>
<dbReference type="PROSITE" id="PS50850">
    <property type="entry name" value="MFS"/>
    <property type="match status" value="1"/>
</dbReference>
<feature type="domain" description="Major facilitator superfamily (MFS) profile" evidence="8">
    <location>
        <begin position="10"/>
        <end position="456"/>
    </location>
</feature>
<feature type="transmembrane region" description="Helical" evidence="7">
    <location>
        <begin position="432"/>
        <end position="451"/>
    </location>
</feature>
<dbReference type="Pfam" id="PF07690">
    <property type="entry name" value="MFS_1"/>
    <property type="match status" value="1"/>
</dbReference>
<dbReference type="CDD" id="cd17321">
    <property type="entry name" value="MFS_MMR_MDR_like"/>
    <property type="match status" value="1"/>
</dbReference>
<comment type="subcellular location">
    <subcellularLocation>
        <location evidence="1">Cell membrane</location>
        <topology evidence="1">Multi-pass membrane protein</topology>
    </subcellularLocation>
</comment>
<dbReference type="EMBL" id="SDHZ01000001">
    <property type="protein sequence ID" value="RXK87056.1"/>
    <property type="molecule type" value="Genomic_DNA"/>
</dbReference>
<keyword evidence="6 7" id="KW-0472">Membrane</keyword>
<evidence type="ECO:0000256" key="3">
    <source>
        <dbReference type="ARBA" id="ARBA00022475"/>
    </source>
</evidence>
<dbReference type="GO" id="GO:0005886">
    <property type="term" value="C:plasma membrane"/>
    <property type="evidence" value="ECO:0007669"/>
    <property type="project" value="UniProtKB-SubCell"/>
</dbReference>
<evidence type="ECO:0000256" key="5">
    <source>
        <dbReference type="ARBA" id="ARBA00022989"/>
    </source>
</evidence>
<dbReference type="OrthoDB" id="783189at2"/>
<organism evidence="9 10">
    <name type="scientific">Filimonas effusa</name>
    <dbReference type="NCBI Taxonomy" id="2508721"/>
    <lineage>
        <taxon>Bacteria</taxon>
        <taxon>Pseudomonadati</taxon>
        <taxon>Bacteroidota</taxon>
        <taxon>Chitinophagia</taxon>
        <taxon>Chitinophagales</taxon>
        <taxon>Chitinophagaceae</taxon>
        <taxon>Filimonas</taxon>
    </lineage>
</organism>
<dbReference type="PANTHER" id="PTHR42718">
    <property type="entry name" value="MAJOR FACILITATOR SUPERFAMILY MULTIDRUG TRANSPORTER MFSC"/>
    <property type="match status" value="1"/>
</dbReference>
<name>A0A4V1MAU1_9BACT</name>
<dbReference type="AlphaFoldDB" id="A0A4V1MAU1"/>
<evidence type="ECO:0000313" key="10">
    <source>
        <dbReference type="Proteomes" id="UP000290545"/>
    </source>
</evidence>
<sequence>MKENIRLWSILAVVMVADMLDMLDATITNIAAPMIAKTLGGGQELMQWLGAGYALTMGVLLVVGGRLGDKYGQRKLFLIGMAGFTLASLACGIAVSPEMIIIARLVQGALGALLIPQGMAIMAAHFPREMMTKAFSVFGPVLSIATICGPILAGLLIRADIFHSGWRSIFLINIVIGTLGFIAAYKILPKDTGNKTVTIDGTGSVLLGGMMLSLLYGIIEGSANNWQTRSILIIISGIVLLLLFIWRQMKASNPIIQPTLFKNRGFSAGLFLGFFFFGIVAGLAYLISLFLQLGLGATPFDASMEMVPLSIGIIASSLITPPLIKKTGRNIIGIGLTIILTGLGIMFYQLTLAVNNPWAFAPAIFLMGSGMGFCFGTLFDFTIGDIDPEEAGSASGSLSAVQQLSSSIGAAVITSVFFIVQRSAAINAAMGYSFMAIAAAIILCIALVRLLPVKAGNASH</sequence>
<evidence type="ECO:0000313" key="9">
    <source>
        <dbReference type="EMBL" id="RXK87056.1"/>
    </source>
</evidence>
<evidence type="ECO:0000256" key="6">
    <source>
        <dbReference type="ARBA" id="ARBA00023136"/>
    </source>
</evidence>
<gene>
    <name evidence="9" type="ORF">ESB13_09800</name>
</gene>
<feature type="transmembrane region" description="Helical" evidence="7">
    <location>
        <begin position="7"/>
        <end position="25"/>
    </location>
</feature>
<keyword evidence="4 7" id="KW-0812">Transmembrane</keyword>
<dbReference type="PRINTS" id="PR01036">
    <property type="entry name" value="TCRTETB"/>
</dbReference>
<keyword evidence="2" id="KW-0813">Transport</keyword>
<dbReference type="RefSeq" id="WP_129002806.1">
    <property type="nucleotide sequence ID" value="NZ_SDHZ01000001.1"/>
</dbReference>
<dbReference type="InterPro" id="IPR020846">
    <property type="entry name" value="MFS_dom"/>
</dbReference>
<reference evidence="9 10" key="1">
    <citation type="submission" date="2019-01" db="EMBL/GenBank/DDBJ databases">
        <title>Filimonas sp. strain TTM-71.</title>
        <authorList>
            <person name="Chen W.-M."/>
        </authorList>
    </citation>
    <scope>NUCLEOTIDE SEQUENCE [LARGE SCALE GENOMIC DNA]</scope>
    <source>
        <strain evidence="9 10">TTM-71</strain>
    </source>
</reference>
<proteinExistence type="predicted"/>
<protein>
    <submittedName>
        <fullName evidence="9">DHA2 family efflux MFS transporter permease subunit</fullName>
    </submittedName>
</protein>
<evidence type="ECO:0000259" key="8">
    <source>
        <dbReference type="PROSITE" id="PS50850"/>
    </source>
</evidence>
<evidence type="ECO:0000256" key="2">
    <source>
        <dbReference type="ARBA" id="ARBA00022448"/>
    </source>
</evidence>
<dbReference type="SUPFAM" id="SSF103473">
    <property type="entry name" value="MFS general substrate transporter"/>
    <property type="match status" value="1"/>
</dbReference>
<feature type="transmembrane region" description="Helical" evidence="7">
    <location>
        <begin position="270"/>
        <end position="294"/>
    </location>
</feature>
<comment type="caution">
    <text evidence="9">The sequence shown here is derived from an EMBL/GenBank/DDBJ whole genome shotgun (WGS) entry which is preliminary data.</text>
</comment>
<feature type="transmembrane region" description="Helical" evidence="7">
    <location>
        <begin position="76"/>
        <end position="95"/>
    </location>
</feature>
<dbReference type="GO" id="GO:0022857">
    <property type="term" value="F:transmembrane transporter activity"/>
    <property type="evidence" value="ECO:0007669"/>
    <property type="project" value="InterPro"/>
</dbReference>